<name>A0A840TSP3_9BACT</name>
<dbReference type="PROSITE" id="PS51352">
    <property type="entry name" value="THIOREDOXIN_2"/>
    <property type="match status" value="1"/>
</dbReference>
<sequence>MKTKKFRISSILMLLLGVAFNAVSQPVSTLREGPWRGVFLLNDTEVPFNFEIKKESHASLRFTTLNAGIRDEFWASLPSPDSLFIPLGTFEAALVAKIQADGTLRGSYQTLGDGRKRVIPFTAQPGKTHRFEFSGPESTPASNLSGRWVITLKNTENAADRVAVLEQKGSRLTGAILSITGDSRALEGNVQGNSFFLSGFTGASPYYLRGTILDDNSLSGSIGTGPNATPFEGTKNDQAALPDAYSLTYLKPGYDRLDFSLPNLDGQLVSLRDEKYRGKVVVIEIMGTWCPNCMDQVTFLAPWYKQNKDRGVEVIGVAFEAKDDLEYARYTLSKLKKRYDVQYDLLFGGKADKQVAAEKFPALDHVLAFPTTVIIGRDGKVRQIHTGYSGEATGNFYTAFVKHWNEQLDTYLTEVSTTSSK</sequence>
<gene>
    <name evidence="3" type="ORF">HNQ92_004065</name>
</gene>
<dbReference type="CDD" id="cd02966">
    <property type="entry name" value="TlpA_like_family"/>
    <property type="match status" value="1"/>
</dbReference>
<dbReference type="SUPFAM" id="SSF52833">
    <property type="entry name" value="Thioredoxin-like"/>
    <property type="match status" value="1"/>
</dbReference>
<feature type="signal peptide" evidence="1">
    <location>
        <begin position="1"/>
        <end position="24"/>
    </location>
</feature>
<dbReference type="InterPro" id="IPR050553">
    <property type="entry name" value="Thioredoxin_ResA/DsbE_sf"/>
</dbReference>
<comment type="caution">
    <text evidence="3">The sequence shown here is derived from an EMBL/GenBank/DDBJ whole genome shotgun (WGS) entry which is preliminary data.</text>
</comment>
<evidence type="ECO:0000313" key="3">
    <source>
        <dbReference type="EMBL" id="MBB5285905.1"/>
    </source>
</evidence>
<dbReference type="Proteomes" id="UP000557307">
    <property type="component" value="Unassembled WGS sequence"/>
</dbReference>
<keyword evidence="1" id="KW-0732">Signal</keyword>
<evidence type="ECO:0000313" key="4">
    <source>
        <dbReference type="Proteomes" id="UP000557307"/>
    </source>
</evidence>
<accession>A0A840TSP3</accession>
<evidence type="ECO:0000259" key="2">
    <source>
        <dbReference type="PROSITE" id="PS51352"/>
    </source>
</evidence>
<dbReference type="RefSeq" id="WP_184176511.1">
    <property type="nucleotide sequence ID" value="NZ_JACHGF010000007.1"/>
</dbReference>
<dbReference type="PANTHER" id="PTHR42852:SF13">
    <property type="entry name" value="PROTEIN DIPZ"/>
    <property type="match status" value="1"/>
</dbReference>
<reference evidence="3 4" key="1">
    <citation type="submission" date="2020-08" db="EMBL/GenBank/DDBJ databases">
        <title>Genomic Encyclopedia of Type Strains, Phase IV (KMG-IV): sequencing the most valuable type-strain genomes for metagenomic binning, comparative biology and taxonomic classification.</title>
        <authorList>
            <person name="Goeker M."/>
        </authorList>
    </citation>
    <scope>NUCLEOTIDE SEQUENCE [LARGE SCALE GENOMIC DNA]</scope>
    <source>
        <strain evidence="3 4">DSM 105074</strain>
    </source>
</reference>
<dbReference type="Pfam" id="PF00578">
    <property type="entry name" value="AhpC-TSA"/>
    <property type="match status" value="1"/>
</dbReference>
<dbReference type="Gene3D" id="3.40.30.10">
    <property type="entry name" value="Glutaredoxin"/>
    <property type="match status" value="1"/>
</dbReference>
<feature type="chain" id="PRO_5032566397" evidence="1">
    <location>
        <begin position="25"/>
        <end position="421"/>
    </location>
</feature>
<dbReference type="EMBL" id="JACHGF010000007">
    <property type="protein sequence ID" value="MBB5285905.1"/>
    <property type="molecule type" value="Genomic_DNA"/>
</dbReference>
<evidence type="ECO:0000256" key="1">
    <source>
        <dbReference type="SAM" id="SignalP"/>
    </source>
</evidence>
<organism evidence="3 4">
    <name type="scientific">Rhabdobacter roseus</name>
    <dbReference type="NCBI Taxonomy" id="1655419"/>
    <lineage>
        <taxon>Bacteria</taxon>
        <taxon>Pseudomonadati</taxon>
        <taxon>Bacteroidota</taxon>
        <taxon>Cytophagia</taxon>
        <taxon>Cytophagales</taxon>
        <taxon>Cytophagaceae</taxon>
        <taxon>Rhabdobacter</taxon>
    </lineage>
</organism>
<dbReference type="GO" id="GO:0016209">
    <property type="term" value="F:antioxidant activity"/>
    <property type="evidence" value="ECO:0007669"/>
    <property type="project" value="InterPro"/>
</dbReference>
<protein>
    <submittedName>
        <fullName evidence="3">Peroxiredoxin</fullName>
    </submittedName>
</protein>
<dbReference type="InterPro" id="IPR013766">
    <property type="entry name" value="Thioredoxin_domain"/>
</dbReference>
<dbReference type="InterPro" id="IPR000866">
    <property type="entry name" value="AhpC/TSA"/>
</dbReference>
<keyword evidence="4" id="KW-1185">Reference proteome</keyword>
<dbReference type="AlphaFoldDB" id="A0A840TSP3"/>
<feature type="domain" description="Thioredoxin" evidence="2">
    <location>
        <begin position="250"/>
        <end position="406"/>
    </location>
</feature>
<proteinExistence type="predicted"/>
<dbReference type="GO" id="GO:0016491">
    <property type="term" value="F:oxidoreductase activity"/>
    <property type="evidence" value="ECO:0007669"/>
    <property type="project" value="InterPro"/>
</dbReference>
<dbReference type="PANTHER" id="PTHR42852">
    <property type="entry name" value="THIOL:DISULFIDE INTERCHANGE PROTEIN DSBE"/>
    <property type="match status" value="1"/>
</dbReference>
<dbReference type="InterPro" id="IPR036249">
    <property type="entry name" value="Thioredoxin-like_sf"/>
</dbReference>